<accession>A0ABQ9ZZU4</accession>
<reference evidence="1 2" key="1">
    <citation type="journal article" date="2023" name="Nucleic Acids Res.">
        <title>The hologenome of Daphnia magna reveals possible DNA methylation and microbiome-mediated evolution of the host genome.</title>
        <authorList>
            <person name="Chaturvedi A."/>
            <person name="Li X."/>
            <person name="Dhandapani V."/>
            <person name="Marshall H."/>
            <person name="Kissane S."/>
            <person name="Cuenca-Cambronero M."/>
            <person name="Asole G."/>
            <person name="Calvet F."/>
            <person name="Ruiz-Romero M."/>
            <person name="Marangio P."/>
            <person name="Guigo R."/>
            <person name="Rago D."/>
            <person name="Mirbahai L."/>
            <person name="Eastwood N."/>
            <person name="Colbourne J.K."/>
            <person name="Zhou J."/>
            <person name="Mallon E."/>
            <person name="Orsini L."/>
        </authorList>
    </citation>
    <scope>NUCLEOTIDE SEQUENCE [LARGE SCALE GENOMIC DNA]</scope>
    <source>
        <strain evidence="1">LRV0_1</strain>
    </source>
</reference>
<evidence type="ECO:0000313" key="2">
    <source>
        <dbReference type="Proteomes" id="UP001234178"/>
    </source>
</evidence>
<dbReference type="Proteomes" id="UP001234178">
    <property type="component" value="Unassembled WGS sequence"/>
</dbReference>
<evidence type="ECO:0000313" key="1">
    <source>
        <dbReference type="EMBL" id="KAK4018426.1"/>
    </source>
</evidence>
<protein>
    <submittedName>
        <fullName evidence="1">Uncharacterized protein</fullName>
    </submittedName>
</protein>
<name>A0ABQ9ZZU4_9CRUS</name>
<dbReference type="EMBL" id="JAOYFB010000036">
    <property type="protein sequence ID" value="KAK4018426.1"/>
    <property type="molecule type" value="Genomic_DNA"/>
</dbReference>
<keyword evidence="2" id="KW-1185">Reference proteome</keyword>
<sequence>MCKVIHSTDGSCRLVDFYPLPRKTILKRELRHACTCVSMSRAHGVSFWGFDFCHFEHHLRVETKKEQ</sequence>
<comment type="caution">
    <text evidence="1">The sequence shown here is derived from an EMBL/GenBank/DDBJ whole genome shotgun (WGS) entry which is preliminary data.</text>
</comment>
<proteinExistence type="predicted"/>
<organism evidence="1 2">
    <name type="scientific">Daphnia magna</name>
    <dbReference type="NCBI Taxonomy" id="35525"/>
    <lineage>
        <taxon>Eukaryota</taxon>
        <taxon>Metazoa</taxon>
        <taxon>Ecdysozoa</taxon>
        <taxon>Arthropoda</taxon>
        <taxon>Crustacea</taxon>
        <taxon>Branchiopoda</taxon>
        <taxon>Diplostraca</taxon>
        <taxon>Cladocera</taxon>
        <taxon>Anomopoda</taxon>
        <taxon>Daphniidae</taxon>
        <taxon>Daphnia</taxon>
    </lineage>
</organism>
<gene>
    <name evidence="1" type="ORF">OUZ56_000481</name>
</gene>